<dbReference type="InterPro" id="IPR052894">
    <property type="entry name" value="AsmA-related"/>
</dbReference>
<feature type="compositionally biased region" description="Pro residues" evidence="1">
    <location>
        <begin position="1165"/>
        <end position="1181"/>
    </location>
</feature>
<dbReference type="Pfam" id="PF05170">
    <property type="entry name" value="AsmA"/>
    <property type="match status" value="1"/>
</dbReference>
<evidence type="ECO:0000313" key="4">
    <source>
        <dbReference type="Proteomes" id="UP000519439"/>
    </source>
</evidence>
<feature type="region of interest" description="Disordered" evidence="1">
    <location>
        <begin position="1119"/>
        <end position="1189"/>
    </location>
</feature>
<feature type="domain" description="AsmA" evidence="2">
    <location>
        <begin position="6"/>
        <end position="126"/>
    </location>
</feature>
<dbReference type="GO" id="GO:0005886">
    <property type="term" value="C:plasma membrane"/>
    <property type="evidence" value="ECO:0007669"/>
    <property type="project" value="TreeGrafter"/>
</dbReference>
<evidence type="ECO:0000256" key="1">
    <source>
        <dbReference type="SAM" id="MobiDB-lite"/>
    </source>
</evidence>
<accession>A0A7W6N765</accession>
<dbReference type="PANTHER" id="PTHR30441">
    <property type="entry name" value="DUF748 DOMAIN-CONTAINING PROTEIN"/>
    <property type="match status" value="1"/>
</dbReference>
<protein>
    <recommendedName>
        <fullName evidence="2">AsmA domain-containing protein</fullName>
    </recommendedName>
</protein>
<dbReference type="Proteomes" id="UP000519439">
    <property type="component" value="Unassembled WGS sequence"/>
</dbReference>
<proteinExistence type="predicted"/>
<dbReference type="PANTHER" id="PTHR30441:SF4">
    <property type="entry name" value="PROTEIN ASMA"/>
    <property type="match status" value="1"/>
</dbReference>
<dbReference type="EMBL" id="JACIDC010000002">
    <property type="protein sequence ID" value="MBB4039316.1"/>
    <property type="molecule type" value="Genomic_DNA"/>
</dbReference>
<name>A0A7W6N765_9HYPH</name>
<feature type="compositionally biased region" description="Basic and acidic residues" evidence="1">
    <location>
        <begin position="1119"/>
        <end position="1155"/>
    </location>
</feature>
<gene>
    <name evidence="3" type="ORF">GGR34_000951</name>
</gene>
<evidence type="ECO:0000313" key="3">
    <source>
        <dbReference type="EMBL" id="MBB4039316.1"/>
    </source>
</evidence>
<dbReference type="InterPro" id="IPR007844">
    <property type="entry name" value="AsmA"/>
</dbReference>
<keyword evidence="4" id="KW-1185">Reference proteome</keyword>
<evidence type="ECO:0000259" key="2">
    <source>
        <dbReference type="Pfam" id="PF05170"/>
    </source>
</evidence>
<comment type="caution">
    <text evidence="3">The sequence shown here is derived from an EMBL/GenBank/DDBJ whole genome shotgun (WGS) entry which is preliminary data.</text>
</comment>
<reference evidence="3 4" key="1">
    <citation type="submission" date="2020-08" db="EMBL/GenBank/DDBJ databases">
        <title>Genomic Encyclopedia of Type Strains, Phase IV (KMG-IV): sequencing the most valuable type-strain genomes for metagenomic binning, comparative biology and taxonomic classification.</title>
        <authorList>
            <person name="Goeker M."/>
        </authorList>
    </citation>
    <scope>NUCLEOTIDE SEQUENCE [LARGE SCALE GENOMIC DNA]</scope>
    <source>
        <strain evidence="3 4">DSM 15743</strain>
    </source>
</reference>
<organism evidence="3 4">
    <name type="scientific">Microvirga flocculans</name>
    <dbReference type="NCBI Taxonomy" id="217168"/>
    <lineage>
        <taxon>Bacteria</taxon>
        <taxon>Pseudomonadati</taxon>
        <taxon>Pseudomonadota</taxon>
        <taxon>Alphaproteobacteria</taxon>
        <taxon>Hyphomicrobiales</taxon>
        <taxon>Methylobacteriaceae</taxon>
        <taxon>Microvirga</taxon>
    </lineage>
</organism>
<sequence>MRDILTIIASIVILILAIAVAAPPFTDWEAHRETIDGIIARASGTEAKTEGGIRVRLLPTPRIELGRLRLGGKTPDSPVLTADAVWAEIALTPLLRGEVRFTETRVGRADIRIPVSGDGEWRLPPDLVSGSGRAREWAIENLAVGQLLITTQSATTGRTNQAFAENVLVEGQKLIGPWRVEGTTSGVPFRLVTGELAEDRTIQVKLSGGGDIYPRFDVDARFGLNEAGGEAATPNVSGKAKILFGPPAQLAAAGIPIPIVVETEFRTAPGVVELGPVSLEAGEGGASLRMTGEGRVGLNDPRISLRLEGRRLDADSFILSSTGQDFASRLQQWSLPLIRIPIDLDLKIDSIGLGQEDLSNAILRLSLDTGRARLDRIEFTAPGETRVALEGQLGMTTRGGINGKVALASNASDRLARYLARIGLQSPLLRLLDGRPVEASSEIAFSNPVLSFNRLRLKTGESVLTGNVRYTAPEGAERGKLEAQVAIQSLNLDDLPQVSSVFQATQNIDVGFILDARGVSAGKSPATGRISARILSDGPALLVETLDIVDLAGAQARVRGRIAPDGSGRISGKVTAQRAAPLIDLLGSVWVGGISNLVPRFVREGALDLDVTSERVAPAPGSTELRLRTTAIGRVAGGPFEGQVESVDGRTESLTLGLSSENTGRWVNRPALAGLNRPSKIDLRGSRIGSGRFNVTLAGDIAGVRVATTRPFALSQSDDVVDNGEAEISASDITPFLLLLGDGAGVASPIPVSGRVTLGRERGATLLDINARVADDPVRARLVAASRSEIGGEVSLGRLSLPWLVTTLSLNMKGDPAATAIWSSASFGESGRLVSGGQVTFRIGTLDLGRGLQSSRASFVLAAQPDGISIRNLDATVGSGKITGTTTITRQGALATIVGEGNLDRVPLWALVGETPFEAVLSGPLKFGAAGESISEIVASLGGAGDWQITNLRIPAADPGVFDRALKRSLAESDPLAEGKVESLLGMEIGRAPFQAASIRTSAALVGGLLRLSPFTAESGPAIWQGAVAYDLKTLQLDVRGALTAKTSPREWVGAPPSIGLNWQGSLAAPVRQIDAAPFRNGLAAIVLKRELEKIEAFERAAAERQRLIDAQREAERQRAKAAEEEAQRQAKARAEAERARRDAERLQLEQRNQPEETEGSPAPTSAPPLSQPVEVAPPPTVYGTSPTR</sequence>
<dbReference type="AlphaFoldDB" id="A0A7W6N765"/>
<dbReference type="GO" id="GO:0090313">
    <property type="term" value="P:regulation of protein targeting to membrane"/>
    <property type="evidence" value="ECO:0007669"/>
    <property type="project" value="TreeGrafter"/>
</dbReference>
<dbReference type="RefSeq" id="WP_051435038.1">
    <property type="nucleotide sequence ID" value="NZ_JACIDC010000002.1"/>
</dbReference>